<dbReference type="EMBL" id="JAVDXU010000001">
    <property type="protein sequence ID" value="MDR7268440.1"/>
    <property type="molecule type" value="Genomic_DNA"/>
</dbReference>
<feature type="region of interest" description="Disordered" evidence="1">
    <location>
        <begin position="234"/>
        <end position="258"/>
    </location>
</feature>
<feature type="chain" id="PRO_5047297386" description="DUF3106 domain-containing protein" evidence="2">
    <location>
        <begin position="17"/>
        <end position="258"/>
    </location>
</feature>
<evidence type="ECO:0000313" key="4">
    <source>
        <dbReference type="Proteomes" id="UP001180453"/>
    </source>
</evidence>
<feature type="compositionally biased region" description="Low complexity" evidence="1">
    <location>
        <begin position="240"/>
        <end position="258"/>
    </location>
</feature>
<evidence type="ECO:0000256" key="1">
    <source>
        <dbReference type="SAM" id="MobiDB-lite"/>
    </source>
</evidence>
<reference evidence="3 4" key="1">
    <citation type="submission" date="2023-07" db="EMBL/GenBank/DDBJ databases">
        <title>Sorghum-associated microbial communities from plants grown in Nebraska, USA.</title>
        <authorList>
            <person name="Schachtman D."/>
        </authorList>
    </citation>
    <scope>NUCLEOTIDE SEQUENCE [LARGE SCALE GENOMIC DNA]</scope>
    <source>
        <strain evidence="3 4">BE314</strain>
    </source>
</reference>
<keyword evidence="4" id="KW-1185">Reference proteome</keyword>
<gene>
    <name evidence="3" type="ORF">J2X20_001069</name>
</gene>
<dbReference type="InterPro" id="IPR021455">
    <property type="entry name" value="DUF3106"/>
</dbReference>
<feature type="region of interest" description="Disordered" evidence="1">
    <location>
        <begin position="149"/>
        <end position="184"/>
    </location>
</feature>
<dbReference type="Proteomes" id="UP001180453">
    <property type="component" value="Unassembled WGS sequence"/>
</dbReference>
<name>A0ABU1YHX9_ROSSA</name>
<proteinExistence type="predicted"/>
<organism evidence="3 4">
    <name type="scientific">Roseateles saccharophilus</name>
    <name type="common">Pseudomonas saccharophila</name>
    <dbReference type="NCBI Taxonomy" id="304"/>
    <lineage>
        <taxon>Bacteria</taxon>
        <taxon>Pseudomonadati</taxon>
        <taxon>Pseudomonadota</taxon>
        <taxon>Betaproteobacteria</taxon>
        <taxon>Burkholderiales</taxon>
        <taxon>Sphaerotilaceae</taxon>
        <taxon>Roseateles</taxon>
    </lineage>
</organism>
<evidence type="ECO:0008006" key="5">
    <source>
        <dbReference type="Google" id="ProtNLM"/>
    </source>
</evidence>
<dbReference type="RefSeq" id="WP_310261927.1">
    <property type="nucleotide sequence ID" value="NZ_JAVDXU010000001.1"/>
</dbReference>
<evidence type="ECO:0000313" key="3">
    <source>
        <dbReference type="EMBL" id="MDR7268440.1"/>
    </source>
</evidence>
<protein>
    <recommendedName>
        <fullName evidence="5">DUF3106 domain-containing protein</fullName>
    </recommendedName>
</protein>
<sequence>MALLLVAAGFSAFAQAQEAASAPEAAASAPAPVAAPAKPRPATTVMPPVSALAAVPNWQSLTPTQRELLAPLAKDWDKLGPNQRSKWLNATPRLATLPEPELARLHERMRDWAYLTPAERVDARVSFQVAKQVDAEERQAKWEAYQALPPEKRQELADKAVARRQAKASAPTPKPPVAAGPKSNIVPAAPKMVTPVPVAGSLVQAKPGATTVLITRGLARPAHHAAGEAKVVADPSLVDPKTLLPKSLKAPPASAPRT</sequence>
<evidence type="ECO:0000256" key="2">
    <source>
        <dbReference type="SAM" id="SignalP"/>
    </source>
</evidence>
<dbReference type="Pfam" id="PF11304">
    <property type="entry name" value="DUF3106"/>
    <property type="match status" value="1"/>
</dbReference>
<feature type="signal peptide" evidence="2">
    <location>
        <begin position="1"/>
        <end position="16"/>
    </location>
</feature>
<feature type="compositionally biased region" description="Basic and acidic residues" evidence="1">
    <location>
        <begin position="150"/>
        <end position="161"/>
    </location>
</feature>
<keyword evidence="2" id="KW-0732">Signal</keyword>
<accession>A0ABU1YHX9</accession>
<comment type="caution">
    <text evidence="3">The sequence shown here is derived from an EMBL/GenBank/DDBJ whole genome shotgun (WGS) entry which is preliminary data.</text>
</comment>